<dbReference type="SUPFAM" id="SSF52540">
    <property type="entry name" value="P-loop containing nucleoside triphosphate hydrolases"/>
    <property type="match status" value="1"/>
</dbReference>
<dbReference type="AlphaFoldDB" id="A0A936F1L5"/>
<dbReference type="Gene3D" id="3.40.50.300">
    <property type="entry name" value="P-loop containing nucleotide triphosphate hydrolases"/>
    <property type="match status" value="1"/>
</dbReference>
<gene>
    <name evidence="1" type="ORF">IPN91_07430</name>
</gene>
<sequence length="171" mass="18472">MRLAILGNSGSGKSTLARNLATRTGTPAVDLDTFAWEPGQVAVPRDPALAAADVAAFCATHQAWIIEGCYAELIRATLPHRPTLVFLEPGVEACLAHCRARPWEPHKYASKAEQDARLAFLLDWVRAYYTREGDLSLAAHQALFEAYEGPKQKLTAEPDEACVAALAQTGA</sequence>
<evidence type="ECO:0000313" key="2">
    <source>
        <dbReference type="Proteomes" id="UP000709959"/>
    </source>
</evidence>
<dbReference type="PANTHER" id="PTHR37816">
    <property type="entry name" value="YALI0E33011P"/>
    <property type="match status" value="1"/>
</dbReference>
<evidence type="ECO:0000313" key="1">
    <source>
        <dbReference type="EMBL" id="MBK8572474.1"/>
    </source>
</evidence>
<proteinExistence type="predicted"/>
<reference evidence="1 2" key="1">
    <citation type="submission" date="2020-10" db="EMBL/GenBank/DDBJ databases">
        <title>Connecting structure to function with the recovery of over 1000 high-quality activated sludge metagenome-assembled genomes encoding full-length rRNA genes using long-read sequencing.</title>
        <authorList>
            <person name="Singleton C.M."/>
            <person name="Petriglieri F."/>
            <person name="Kristensen J.M."/>
            <person name="Kirkegaard R.H."/>
            <person name="Michaelsen T.Y."/>
            <person name="Andersen M.H."/>
            <person name="Karst S.M."/>
            <person name="Dueholm M.S."/>
            <person name="Nielsen P.H."/>
            <person name="Albertsen M."/>
        </authorList>
    </citation>
    <scope>NUCLEOTIDE SEQUENCE [LARGE SCALE GENOMIC DNA]</scope>
    <source>
        <strain evidence="1">OdNE_18-Q3-R46-58_MAXAC.008</strain>
    </source>
</reference>
<keyword evidence="1" id="KW-0418">Kinase</keyword>
<dbReference type="PANTHER" id="PTHR37816:SF1">
    <property type="entry name" value="TOXIN"/>
    <property type="match status" value="1"/>
</dbReference>
<accession>A0A936F1L5</accession>
<name>A0A936F1L5_9BACT</name>
<dbReference type="InterPro" id="IPR052922">
    <property type="entry name" value="Cytidylate_Kinase-2"/>
</dbReference>
<dbReference type="EMBL" id="JADKCH010000005">
    <property type="protein sequence ID" value="MBK8572474.1"/>
    <property type="molecule type" value="Genomic_DNA"/>
</dbReference>
<comment type="caution">
    <text evidence="1">The sequence shown here is derived from an EMBL/GenBank/DDBJ whole genome shotgun (WGS) entry which is preliminary data.</text>
</comment>
<dbReference type="Proteomes" id="UP000709959">
    <property type="component" value="Unassembled WGS sequence"/>
</dbReference>
<dbReference type="GO" id="GO:0016301">
    <property type="term" value="F:kinase activity"/>
    <property type="evidence" value="ECO:0007669"/>
    <property type="project" value="UniProtKB-KW"/>
</dbReference>
<protein>
    <submittedName>
        <fullName evidence="1">Shikimate kinase</fullName>
    </submittedName>
</protein>
<organism evidence="1 2">
    <name type="scientific">Candidatus Geothrix odensensis</name>
    <dbReference type="NCBI Taxonomy" id="2954440"/>
    <lineage>
        <taxon>Bacteria</taxon>
        <taxon>Pseudomonadati</taxon>
        <taxon>Acidobacteriota</taxon>
        <taxon>Holophagae</taxon>
        <taxon>Holophagales</taxon>
        <taxon>Holophagaceae</taxon>
        <taxon>Geothrix</taxon>
    </lineage>
</organism>
<keyword evidence="1" id="KW-0808">Transferase</keyword>
<dbReference type="InterPro" id="IPR027417">
    <property type="entry name" value="P-loop_NTPase"/>
</dbReference>